<reference evidence="1 2" key="1">
    <citation type="submission" date="2019-12" db="EMBL/GenBank/DDBJ databases">
        <title>Rhizobium genotypes associated with high levels of biological nitrogen fixation by grain legumes in a temperate-maritime cropping system.</title>
        <authorList>
            <person name="Maluk M."/>
            <person name="Francesc Ferrando Molina F."/>
            <person name="Lopez Del Egido L."/>
            <person name="Lafos M."/>
            <person name="Langarica-Fuentes A."/>
            <person name="Gebre Yohannes G."/>
            <person name="Young M.W."/>
            <person name="Martin P."/>
            <person name="Gantlett R."/>
            <person name="Kenicer G."/>
            <person name="Hawes C."/>
            <person name="Begg G.S."/>
            <person name="Quilliam R.S."/>
            <person name="Squire G.R."/>
            <person name="Poole P.S."/>
            <person name="Young P.W."/>
            <person name="Iannetta P.M."/>
            <person name="James E.K."/>
        </authorList>
    </citation>
    <scope>NUCLEOTIDE SEQUENCE [LARGE SCALE GENOMIC DNA]</scope>
    <source>
        <strain evidence="1 2">JHI1096</strain>
    </source>
</reference>
<accession>A0A6P0BAA6</accession>
<evidence type="ECO:0000313" key="1">
    <source>
        <dbReference type="EMBL" id="NEI36378.1"/>
    </source>
</evidence>
<dbReference type="AlphaFoldDB" id="A0A6P0BAA6"/>
<dbReference type="InterPro" id="IPR025737">
    <property type="entry name" value="FApF"/>
</dbReference>
<name>A0A6P0BAA6_RHILE</name>
<dbReference type="Proteomes" id="UP000471560">
    <property type="component" value="Unassembled WGS sequence"/>
</dbReference>
<dbReference type="Pfam" id="PF13557">
    <property type="entry name" value="Phenol_MetA_deg"/>
    <property type="match status" value="1"/>
</dbReference>
<protein>
    <submittedName>
        <fullName evidence="1">Uncharacterized protein</fullName>
    </submittedName>
</protein>
<proteinExistence type="predicted"/>
<dbReference type="EMBL" id="WUEZ01000024">
    <property type="protein sequence ID" value="NEI36378.1"/>
    <property type="molecule type" value="Genomic_DNA"/>
</dbReference>
<organism evidence="1 2">
    <name type="scientific">Rhizobium leguminosarum</name>
    <dbReference type="NCBI Taxonomy" id="384"/>
    <lineage>
        <taxon>Bacteria</taxon>
        <taxon>Pseudomonadati</taxon>
        <taxon>Pseudomonadota</taxon>
        <taxon>Alphaproteobacteria</taxon>
        <taxon>Hyphomicrobiales</taxon>
        <taxon>Rhizobiaceae</taxon>
        <taxon>Rhizobium/Agrobacterium group</taxon>
        <taxon>Rhizobium</taxon>
    </lineage>
</organism>
<comment type="caution">
    <text evidence="1">The sequence shown here is derived from an EMBL/GenBank/DDBJ whole genome shotgun (WGS) entry which is preliminary data.</text>
</comment>
<sequence>MRTKAGSVFGFPASMAAWRPSRRRRASQSRPCLNYYGGNAGRDRPLNRGGGRSFGVDTDYFASSSFRLTPSKLRFSALVLAFRSPSRHHGTGHPRRWGWARLANLGIGHAAVDVGGSYTYLDTTTGWEFSATAGLTYNFENPDTDYQNGIDSHLDVGISRFLDEQLSVGLVGFAYVQLTPDD</sequence>
<evidence type="ECO:0000313" key="2">
    <source>
        <dbReference type="Proteomes" id="UP000471560"/>
    </source>
</evidence>
<gene>
    <name evidence="1" type="ORF">GR204_20705</name>
</gene>